<keyword evidence="2 3" id="KW-0378">Hydrolase</keyword>
<dbReference type="EMBL" id="MRWE01000027">
    <property type="protein sequence ID" value="ORJ24520.1"/>
    <property type="molecule type" value="Genomic_DNA"/>
</dbReference>
<comment type="similarity">
    <text evidence="3">Belongs to the FrsA family.</text>
</comment>
<dbReference type="Pfam" id="PF06500">
    <property type="entry name" value="FrsA-like"/>
    <property type="match status" value="1"/>
</dbReference>
<proteinExistence type="inferred from homology"/>
<dbReference type="GO" id="GO:0106435">
    <property type="term" value="F:carboxylesterase activity"/>
    <property type="evidence" value="ECO:0007669"/>
    <property type="project" value="UniProtKB-EC"/>
</dbReference>
<evidence type="ECO:0000256" key="3">
    <source>
        <dbReference type="HAMAP-Rule" id="MF_01063"/>
    </source>
</evidence>
<dbReference type="InterPro" id="IPR050261">
    <property type="entry name" value="FrsA_esterase"/>
</dbReference>
<dbReference type="EC" id="3.1.1.1" evidence="3"/>
<dbReference type="PANTHER" id="PTHR22946">
    <property type="entry name" value="DIENELACTONE HYDROLASE DOMAIN-CONTAINING PROTEIN-RELATED"/>
    <property type="match status" value="1"/>
</dbReference>
<evidence type="ECO:0000256" key="2">
    <source>
        <dbReference type="ARBA" id="ARBA00022801"/>
    </source>
</evidence>
<dbReference type="Proteomes" id="UP000192536">
    <property type="component" value="Unassembled WGS sequence"/>
</dbReference>
<comment type="function">
    <text evidence="3">Catalyzes the hydrolysis of esters.</text>
</comment>
<dbReference type="SUPFAM" id="SSF53474">
    <property type="entry name" value="alpha/beta-Hydrolases"/>
    <property type="match status" value="1"/>
</dbReference>
<dbReference type="NCBIfam" id="NF003460">
    <property type="entry name" value="PRK05077.1"/>
    <property type="match status" value="1"/>
</dbReference>
<dbReference type="STRING" id="1646377.BS640_15455"/>
<dbReference type="InterPro" id="IPR010520">
    <property type="entry name" value="FrsA-like"/>
</dbReference>
<reference evidence="4 5" key="1">
    <citation type="journal article" date="2017" name="Int. J. Syst. Evol. Microbiol.">
        <title>Rouxiella badensis sp. nov. and Rouxiella silvae sp. nov. isolated from peat bog soil in Germany and emendation of the genus description.</title>
        <authorList>
            <person name="Le Fleche-Mateos A."/>
            <person name="Kugler J.H."/>
            <person name="Hansen S.H."/>
            <person name="Syldatk C."/>
            <person name="Hausmann R."/>
            <person name="Lomprez F."/>
            <person name="Vandenbogaert M."/>
            <person name="Manuguerra J.C."/>
            <person name="Grimont P.A."/>
        </authorList>
    </citation>
    <scope>NUCLEOTIDE SEQUENCE [LARGE SCALE GENOMIC DNA]</scope>
    <source>
        <strain evidence="4 5">DSM 100043</strain>
    </source>
</reference>
<dbReference type="HAMAP" id="MF_01063">
    <property type="entry name" value="FrsA"/>
    <property type="match status" value="1"/>
</dbReference>
<dbReference type="GeneID" id="93564547"/>
<accession>A0A1X0WCJ9</accession>
<dbReference type="PANTHER" id="PTHR22946:SF4">
    <property type="entry name" value="ESTERASE FRSA"/>
    <property type="match status" value="1"/>
</dbReference>
<protein>
    <recommendedName>
        <fullName evidence="3">Esterase FrsA</fullName>
        <ecNumber evidence="3">3.1.1.1</ecNumber>
    </recommendedName>
</protein>
<dbReference type="RefSeq" id="WP_084912878.1">
    <property type="nucleotide sequence ID" value="NZ_CAUQAZ010000147.1"/>
</dbReference>
<name>A0A1X0WCJ9_9GAMM</name>
<dbReference type="InterPro" id="IPR029058">
    <property type="entry name" value="AB_hydrolase_fold"/>
</dbReference>
<evidence type="ECO:0000256" key="1">
    <source>
        <dbReference type="ARBA" id="ARBA00022487"/>
    </source>
</evidence>
<organism evidence="4 5">
    <name type="scientific">Rouxiella badensis</name>
    <dbReference type="NCBI Taxonomy" id="1646377"/>
    <lineage>
        <taxon>Bacteria</taxon>
        <taxon>Pseudomonadati</taxon>
        <taxon>Pseudomonadota</taxon>
        <taxon>Gammaproteobacteria</taxon>
        <taxon>Enterobacterales</taxon>
        <taxon>Yersiniaceae</taxon>
        <taxon>Rouxiella</taxon>
    </lineage>
</organism>
<gene>
    <name evidence="3 4" type="primary">frsA</name>
    <name evidence="4" type="ORF">BS640_15455</name>
</gene>
<keyword evidence="1 3" id="KW-0719">Serine esterase</keyword>
<evidence type="ECO:0000313" key="5">
    <source>
        <dbReference type="Proteomes" id="UP000192536"/>
    </source>
</evidence>
<dbReference type="AlphaFoldDB" id="A0A1X0WCJ9"/>
<dbReference type="InterPro" id="IPR043423">
    <property type="entry name" value="FrsA"/>
</dbReference>
<comment type="caution">
    <text evidence="4">The sequence shown here is derived from an EMBL/GenBank/DDBJ whole genome shotgun (WGS) entry which is preliminary data.</text>
</comment>
<comment type="catalytic activity">
    <reaction evidence="3">
        <text>a carboxylic ester + H2O = an alcohol + a carboxylate + H(+)</text>
        <dbReference type="Rhea" id="RHEA:21164"/>
        <dbReference type="ChEBI" id="CHEBI:15377"/>
        <dbReference type="ChEBI" id="CHEBI:15378"/>
        <dbReference type="ChEBI" id="CHEBI:29067"/>
        <dbReference type="ChEBI" id="CHEBI:30879"/>
        <dbReference type="ChEBI" id="CHEBI:33308"/>
        <dbReference type="EC" id="3.1.1.1"/>
    </reaction>
</comment>
<dbReference type="Gene3D" id="3.40.50.1820">
    <property type="entry name" value="alpha/beta hydrolase"/>
    <property type="match status" value="1"/>
</dbReference>
<evidence type="ECO:0000313" key="4">
    <source>
        <dbReference type="EMBL" id="ORJ24520.1"/>
    </source>
</evidence>
<sequence length="415" mass="46450">MAPTNLSEKLFKPRFKYPETSTLVARSDRHSSPTVHSALEGDSAPCWYRIINRLMWLWRGIDPLEVEEVLSRIAVSTAERTDAQLLDTVVGYRGGNWIYEWSNQAMFWQKKAQEEPHAEKASEYWLKAANFYSIAGYPHIKGDALAEQAEVLGNKAFEQSAEGSSYKLKEFSLPVEGTKPIVGFVHLPNQGEAPFPAVLVCGGLDALQSDYHRLFRSYLAPLGIAMITIDMPSVGFSAHAKLTQDTSALHQQVLTRLDKIPWVNATRIAVFGTRFGGNVAVRLAYLEPRRIKAVACLGPIVHQMLTDSACQKRIPDMYMDVLASRIGMHYASDAALKVELNRYSLKMQGLLGRRTPVPMLSCYWDNDPFSPKEESRLIADSSPDGKVIAIPSKPLYGGYDKALKDICQWLKLKIE</sequence>
<keyword evidence="5" id="KW-1185">Reference proteome</keyword>